<feature type="active site" evidence="9">
    <location>
        <position position="451"/>
    </location>
</feature>
<keyword evidence="7 9" id="KW-0233">DNA recombination</keyword>
<feature type="compositionally biased region" description="Basic residues" evidence="10">
    <location>
        <begin position="15"/>
        <end position="31"/>
    </location>
</feature>
<feature type="domain" description="Tyr recombinase" evidence="11">
    <location>
        <begin position="286"/>
        <end position="473"/>
    </location>
</feature>
<comment type="similarity">
    <text evidence="9">Belongs to the 'phage' integrase family. XerC subfamily.</text>
</comment>
<feature type="active site" description="O-(3'-phospho-DNA)-tyrosine intermediate" evidence="9">
    <location>
        <position position="460"/>
    </location>
</feature>
<name>A0A941D6Z9_9MICO</name>
<feature type="active site" evidence="9">
    <location>
        <position position="354"/>
    </location>
</feature>
<dbReference type="Pfam" id="PF00589">
    <property type="entry name" value="Phage_integrase"/>
    <property type="match status" value="1"/>
</dbReference>
<dbReference type="AlphaFoldDB" id="A0A941D6Z9"/>
<dbReference type="GO" id="GO:0006313">
    <property type="term" value="P:DNA transposition"/>
    <property type="evidence" value="ECO:0007669"/>
    <property type="project" value="UniProtKB-UniRule"/>
</dbReference>
<accession>A0A941D6Z9</accession>
<comment type="subcellular location">
    <subcellularLocation>
        <location evidence="1 9">Cytoplasm</location>
    </subcellularLocation>
</comment>
<feature type="domain" description="Core-binding (CB)" evidence="12">
    <location>
        <begin position="179"/>
        <end position="265"/>
    </location>
</feature>
<dbReference type="PROSITE" id="PS51900">
    <property type="entry name" value="CB"/>
    <property type="match status" value="1"/>
</dbReference>
<feature type="active site" evidence="9">
    <location>
        <position position="330"/>
    </location>
</feature>
<dbReference type="Gene3D" id="1.10.443.10">
    <property type="entry name" value="Intergrase catalytic core"/>
    <property type="match status" value="1"/>
</dbReference>
<dbReference type="HAMAP" id="MF_01808">
    <property type="entry name" value="Recomb_XerC_XerD"/>
    <property type="match status" value="1"/>
</dbReference>
<dbReference type="InterPro" id="IPR050090">
    <property type="entry name" value="Tyrosine_recombinase_XerCD"/>
</dbReference>
<evidence type="ECO:0000259" key="11">
    <source>
        <dbReference type="PROSITE" id="PS51898"/>
    </source>
</evidence>
<dbReference type="SUPFAM" id="SSF56349">
    <property type="entry name" value="DNA breaking-rejoining enzymes"/>
    <property type="match status" value="1"/>
</dbReference>
<sequence>MSSAAQAPRGGAGHERRRGSRARGVHRRGARPRGGGGDPSDRRARPRRAPGVVRDATAALGRPGRPRVGRRRGPGPRAPGGRGPRGARSARPGRGPGAQGEPTRGLTIRQRRPGRPPVAPELGRAAGTRRHAGTRAGTGPVRTWGRHRDPGRPGDERTTCARISLRGVPRSATVTRVTALPLEALDAFERHLRSERGRSEHTVRAYVRDVAAFLDEVSVRSDEDLADVSLTDLRGWLGSRARAGAARSTLARTAASLRAFFRWCERTGRLECDPSLRLSSPKRHRTLPPVLAERSAGGLLEVAGLAADDDDPVHHRDRAALELLYGTGIRVGELVGLDVDDVDLGTCVLRVVGKGDKERRVPFGRPAREAVQTWLERGRPRLVTSGSGPALLLGRRGRRADQRQIREVVHRLLVHVPDAPDVGPHGLRHSAATHLLDGGADLRLVQELLGHASLATTQIYTHVSVDRLKRSFEQAHPRA</sequence>
<keyword evidence="5 9" id="KW-0229">DNA integration</keyword>
<keyword evidence="6 9" id="KW-0238">DNA-binding</keyword>
<dbReference type="Proteomes" id="UP000677016">
    <property type="component" value="Unassembled WGS sequence"/>
</dbReference>
<comment type="function">
    <text evidence="9">Site-specific tyrosine recombinase, which acts by catalyzing the cutting and rejoining of the recombining DNA molecules. The XerC-XerD complex is essential to convert dimers of the bacterial chromosome into monomers to permit their segregation at cell division. It also contributes to the segregational stability of plasmids.</text>
</comment>
<dbReference type="EMBL" id="JAGSNF010000006">
    <property type="protein sequence ID" value="MBR7742771.1"/>
    <property type="molecule type" value="Genomic_DNA"/>
</dbReference>
<comment type="subunit">
    <text evidence="9">Forms a cyclic heterotetrameric complex composed of two molecules of XerC and two molecules of XerD.</text>
</comment>
<dbReference type="Pfam" id="PF02899">
    <property type="entry name" value="Phage_int_SAM_1"/>
    <property type="match status" value="1"/>
</dbReference>
<keyword evidence="4 9" id="KW-0159">Chromosome partition</keyword>
<protein>
    <recommendedName>
        <fullName evidence="9">Tyrosine recombinase XerC</fullName>
    </recommendedName>
</protein>
<keyword evidence="2 9" id="KW-0963">Cytoplasm</keyword>
<dbReference type="PANTHER" id="PTHR30349">
    <property type="entry name" value="PHAGE INTEGRASE-RELATED"/>
    <property type="match status" value="1"/>
</dbReference>
<dbReference type="GO" id="GO:0051301">
    <property type="term" value="P:cell division"/>
    <property type="evidence" value="ECO:0007669"/>
    <property type="project" value="UniProtKB-KW"/>
</dbReference>
<evidence type="ECO:0000313" key="14">
    <source>
        <dbReference type="Proteomes" id="UP000677016"/>
    </source>
</evidence>
<dbReference type="GO" id="GO:0007059">
    <property type="term" value="P:chromosome segregation"/>
    <property type="evidence" value="ECO:0007669"/>
    <property type="project" value="UniProtKB-UniRule"/>
</dbReference>
<dbReference type="PANTHER" id="PTHR30349:SF77">
    <property type="entry name" value="TYROSINE RECOMBINASE XERC"/>
    <property type="match status" value="1"/>
</dbReference>
<dbReference type="PROSITE" id="PS51898">
    <property type="entry name" value="TYR_RECOMBINASE"/>
    <property type="match status" value="1"/>
</dbReference>
<organism evidence="13 14">
    <name type="scientific">Phycicoccus avicenniae</name>
    <dbReference type="NCBI Taxonomy" id="2828860"/>
    <lineage>
        <taxon>Bacteria</taxon>
        <taxon>Bacillati</taxon>
        <taxon>Actinomycetota</taxon>
        <taxon>Actinomycetes</taxon>
        <taxon>Micrococcales</taxon>
        <taxon>Intrasporangiaceae</taxon>
        <taxon>Phycicoccus</taxon>
    </lineage>
</organism>
<feature type="region of interest" description="Disordered" evidence="10">
    <location>
        <begin position="1"/>
        <end position="158"/>
    </location>
</feature>
<dbReference type="InterPro" id="IPR011010">
    <property type="entry name" value="DNA_brk_join_enz"/>
</dbReference>
<evidence type="ECO:0000259" key="12">
    <source>
        <dbReference type="PROSITE" id="PS51900"/>
    </source>
</evidence>
<feature type="compositionally biased region" description="Basic and acidic residues" evidence="10">
    <location>
        <begin position="146"/>
        <end position="158"/>
    </location>
</feature>
<evidence type="ECO:0000256" key="7">
    <source>
        <dbReference type="ARBA" id="ARBA00023172"/>
    </source>
</evidence>
<dbReference type="InterPro" id="IPR004107">
    <property type="entry name" value="Integrase_SAM-like_N"/>
</dbReference>
<evidence type="ECO:0000256" key="2">
    <source>
        <dbReference type="ARBA" id="ARBA00022490"/>
    </source>
</evidence>
<evidence type="ECO:0000256" key="6">
    <source>
        <dbReference type="ARBA" id="ARBA00023125"/>
    </source>
</evidence>
<keyword evidence="14" id="KW-1185">Reference proteome</keyword>
<dbReference type="InterPro" id="IPR013762">
    <property type="entry name" value="Integrase-like_cat_sf"/>
</dbReference>
<evidence type="ECO:0000256" key="3">
    <source>
        <dbReference type="ARBA" id="ARBA00022618"/>
    </source>
</evidence>
<dbReference type="Gene3D" id="1.10.150.130">
    <property type="match status" value="1"/>
</dbReference>
<evidence type="ECO:0000256" key="1">
    <source>
        <dbReference type="ARBA" id="ARBA00004496"/>
    </source>
</evidence>
<proteinExistence type="inferred from homology"/>
<gene>
    <name evidence="9" type="primary">xerC</name>
    <name evidence="13" type="ORF">KC207_05635</name>
</gene>
<evidence type="ECO:0000256" key="5">
    <source>
        <dbReference type="ARBA" id="ARBA00022908"/>
    </source>
</evidence>
<keyword evidence="8 9" id="KW-0131">Cell cycle</keyword>
<dbReference type="GO" id="GO:0005737">
    <property type="term" value="C:cytoplasm"/>
    <property type="evidence" value="ECO:0007669"/>
    <property type="project" value="UniProtKB-SubCell"/>
</dbReference>
<dbReference type="NCBIfam" id="NF001399">
    <property type="entry name" value="PRK00283.1"/>
    <property type="match status" value="1"/>
</dbReference>
<dbReference type="InterPro" id="IPR044068">
    <property type="entry name" value="CB"/>
</dbReference>
<dbReference type="GO" id="GO:0003677">
    <property type="term" value="F:DNA binding"/>
    <property type="evidence" value="ECO:0007669"/>
    <property type="project" value="UniProtKB-UniRule"/>
</dbReference>
<reference evidence="13" key="1">
    <citation type="submission" date="2021-04" db="EMBL/GenBank/DDBJ databases">
        <title>Phycicoccus avicenniae sp. nov., a novel endophytic actinomycetes isolated from branch of Avicennia mariana.</title>
        <authorList>
            <person name="Tuo L."/>
        </authorList>
    </citation>
    <scope>NUCLEOTIDE SEQUENCE</scope>
    <source>
        <strain evidence="13">BSK3Z-2</strain>
    </source>
</reference>
<dbReference type="InterPro" id="IPR010998">
    <property type="entry name" value="Integrase_recombinase_N"/>
</dbReference>
<comment type="caution">
    <text evidence="13">The sequence shown here is derived from an EMBL/GenBank/DDBJ whole genome shotgun (WGS) entry which is preliminary data.</text>
</comment>
<dbReference type="InterPro" id="IPR023009">
    <property type="entry name" value="Tyrosine_recombinase_XerC/XerD"/>
</dbReference>
<dbReference type="InterPro" id="IPR002104">
    <property type="entry name" value="Integrase_catalytic"/>
</dbReference>
<evidence type="ECO:0000256" key="4">
    <source>
        <dbReference type="ARBA" id="ARBA00022829"/>
    </source>
</evidence>
<dbReference type="CDD" id="cd00798">
    <property type="entry name" value="INT_XerDC_C"/>
    <property type="match status" value="1"/>
</dbReference>
<dbReference type="GO" id="GO:0009037">
    <property type="term" value="F:tyrosine-based site-specific recombinase activity"/>
    <property type="evidence" value="ECO:0007669"/>
    <property type="project" value="UniProtKB-UniRule"/>
</dbReference>
<feature type="compositionally biased region" description="Basic residues" evidence="10">
    <location>
        <begin position="64"/>
        <end position="74"/>
    </location>
</feature>
<feature type="active site" evidence="9">
    <location>
        <position position="428"/>
    </location>
</feature>
<evidence type="ECO:0000256" key="8">
    <source>
        <dbReference type="ARBA" id="ARBA00023306"/>
    </source>
</evidence>
<evidence type="ECO:0000256" key="10">
    <source>
        <dbReference type="SAM" id="MobiDB-lite"/>
    </source>
</evidence>
<evidence type="ECO:0000313" key="13">
    <source>
        <dbReference type="EMBL" id="MBR7742771.1"/>
    </source>
</evidence>
<evidence type="ECO:0000256" key="9">
    <source>
        <dbReference type="HAMAP-Rule" id="MF_01808"/>
    </source>
</evidence>
<feature type="active site" evidence="9">
    <location>
        <position position="425"/>
    </location>
</feature>
<keyword evidence="3 9" id="KW-0132">Cell division</keyword>